<feature type="domain" description="TLDc" evidence="5">
    <location>
        <begin position="10"/>
        <end position="58"/>
    </location>
</feature>
<protein>
    <recommendedName>
        <fullName evidence="5">TLDc domain-containing protein</fullName>
    </recommendedName>
</protein>
<evidence type="ECO:0000256" key="4">
    <source>
        <dbReference type="ARBA" id="ARBA00023136"/>
    </source>
</evidence>
<evidence type="ECO:0000256" key="2">
    <source>
        <dbReference type="ARBA" id="ARBA00022692"/>
    </source>
</evidence>
<dbReference type="Pfam" id="PF07534">
    <property type="entry name" value="TLD"/>
    <property type="match status" value="1"/>
</dbReference>
<dbReference type="PROSITE" id="PS01346">
    <property type="entry name" value="CLAUDIN"/>
    <property type="match status" value="1"/>
</dbReference>
<evidence type="ECO:0000256" key="3">
    <source>
        <dbReference type="ARBA" id="ARBA00022989"/>
    </source>
</evidence>
<evidence type="ECO:0000313" key="6">
    <source>
        <dbReference type="EMBL" id="GBN87630.1"/>
    </source>
</evidence>
<dbReference type="OrthoDB" id="26679at2759"/>
<evidence type="ECO:0000313" key="7">
    <source>
        <dbReference type="Proteomes" id="UP000499080"/>
    </source>
</evidence>
<proteinExistence type="predicted"/>
<keyword evidence="3" id="KW-1133">Transmembrane helix</keyword>
<comment type="subcellular location">
    <subcellularLocation>
        <location evidence="1">Membrane</location>
        <topology evidence="1">Multi-pass membrane protein</topology>
    </subcellularLocation>
</comment>
<organism evidence="6 7">
    <name type="scientific">Araneus ventricosus</name>
    <name type="common">Orbweaver spider</name>
    <name type="synonym">Epeira ventricosa</name>
    <dbReference type="NCBI Taxonomy" id="182803"/>
    <lineage>
        <taxon>Eukaryota</taxon>
        <taxon>Metazoa</taxon>
        <taxon>Ecdysozoa</taxon>
        <taxon>Arthropoda</taxon>
        <taxon>Chelicerata</taxon>
        <taxon>Arachnida</taxon>
        <taxon>Araneae</taxon>
        <taxon>Araneomorphae</taxon>
        <taxon>Entelegynae</taxon>
        <taxon>Araneoidea</taxon>
        <taxon>Araneidae</taxon>
        <taxon>Araneus</taxon>
    </lineage>
</organism>
<dbReference type="AlphaFoldDB" id="A0A4Y2SK23"/>
<dbReference type="GO" id="GO:0016020">
    <property type="term" value="C:membrane"/>
    <property type="evidence" value="ECO:0007669"/>
    <property type="project" value="UniProtKB-SubCell"/>
</dbReference>
<evidence type="ECO:0000259" key="5">
    <source>
        <dbReference type="Pfam" id="PF07534"/>
    </source>
</evidence>
<sequence length="140" mass="15671">MHLSGWFVTDGLSFFPSQGYSGLWIDCDLYRGTSEQCQTFTNDIAMSSRDFHIKTLEARGFVPEVDLVTAVCLLVAVCHRRIDQHPRPVLQDTPLARARARTLEDQSSLGALAFVPALHPPSAEDFETATITILAPRRRR</sequence>
<comment type="caution">
    <text evidence="6">The sequence shown here is derived from an EMBL/GenBank/DDBJ whole genome shotgun (WGS) entry which is preliminary data.</text>
</comment>
<evidence type="ECO:0000256" key="1">
    <source>
        <dbReference type="ARBA" id="ARBA00004141"/>
    </source>
</evidence>
<keyword evidence="7" id="KW-1185">Reference proteome</keyword>
<accession>A0A4Y2SK23</accession>
<dbReference type="EMBL" id="BGPR01021885">
    <property type="protein sequence ID" value="GBN87630.1"/>
    <property type="molecule type" value="Genomic_DNA"/>
</dbReference>
<dbReference type="Proteomes" id="UP000499080">
    <property type="component" value="Unassembled WGS sequence"/>
</dbReference>
<name>A0A4Y2SK23_ARAVE</name>
<dbReference type="InterPro" id="IPR017974">
    <property type="entry name" value="Claudin_CS"/>
</dbReference>
<keyword evidence="4" id="KW-0472">Membrane</keyword>
<keyword evidence="2" id="KW-0812">Transmembrane</keyword>
<gene>
    <name evidence="6" type="ORF">AVEN_108993_1</name>
</gene>
<reference evidence="6 7" key="1">
    <citation type="journal article" date="2019" name="Sci. Rep.">
        <title>Orb-weaving spider Araneus ventricosus genome elucidates the spidroin gene catalogue.</title>
        <authorList>
            <person name="Kono N."/>
            <person name="Nakamura H."/>
            <person name="Ohtoshi R."/>
            <person name="Moran D.A.P."/>
            <person name="Shinohara A."/>
            <person name="Yoshida Y."/>
            <person name="Fujiwara M."/>
            <person name="Mori M."/>
            <person name="Tomita M."/>
            <person name="Arakawa K."/>
        </authorList>
    </citation>
    <scope>NUCLEOTIDE SEQUENCE [LARGE SCALE GENOMIC DNA]</scope>
</reference>
<dbReference type="InterPro" id="IPR006571">
    <property type="entry name" value="TLDc_dom"/>
</dbReference>